<reference evidence="1" key="1">
    <citation type="submission" date="2022-06" db="EMBL/GenBank/DDBJ databases">
        <authorList>
            <person name="Ping M."/>
        </authorList>
    </citation>
    <scope>NUCLEOTIDE SEQUENCE</scope>
    <source>
        <strain evidence="1">JCM11759T</strain>
        <plasmid evidence="1">unnamed1</plasmid>
    </source>
</reference>
<dbReference type="RefSeq" id="WP_254422274.1">
    <property type="nucleotide sequence ID" value="NZ_BAAAJB010000040.1"/>
</dbReference>
<keyword evidence="1" id="KW-0614">Plasmid</keyword>
<accession>A0ABY5DJF6</accession>
<protein>
    <recommendedName>
        <fullName evidence="3">PIN domain-containing protein</fullName>
    </recommendedName>
</protein>
<dbReference type="Proteomes" id="UP001055940">
    <property type="component" value="Plasmid unnamed1"/>
</dbReference>
<evidence type="ECO:0000313" key="2">
    <source>
        <dbReference type="Proteomes" id="UP001055940"/>
    </source>
</evidence>
<evidence type="ECO:0008006" key="3">
    <source>
        <dbReference type="Google" id="ProtNLM"/>
    </source>
</evidence>
<sequence length="134" mass="13800">MIGGRVLDVTALTAYATGRIYARALVGAAQRSGALVLAVPAAALLAARGQLSEPARAELTELVDFAPIVVDELTAETAVRAGDLLARARRRPPGDATAVAQVALSARARAWPVVTAEPDALLALDAALVIERLP</sequence>
<name>A0ABY5DJF6_9ACTN</name>
<keyword evidence="2" id="KW-1185">Reference proteome</keyword>
<proteinExistence type="predicted"/>
<gene>
    <name evidence="1" type="ORF">NE857_33870</name>
</gene>
<dbReference type="EMBL" id="CP099838">
    <property type="protein sequence ID" value="USY23620.1"/>
    <property type="molecule type" value="Genomic_DNA"/>
</dbReference>
<evidence type="ECO:0000313" key="1">
    <source>
        <dbReference type="EMBL" id="USY23620.1"/>
    </source>
</evidence>
<geneLocation type="plasmid" evidence="1 2">
    <name>unnamed1</name>
</geneLocation>
<organism evidence="1 2">
    <name type="scientific">Nocardiopsis exhalans</name>
    <dbReference type="NCBI Taxonomy" id="163604"/>
    <lineage>
        <taxon>Bacteria</taxon>
        <taxon>Bacillati</taxon>
        <taxon>Actinomycetota</taxon>
        <taxon>Actinomycetes</taxon>
        <taxon>Streptosporangiales</taxon>
        <taxon>Nocardiopsidaceae</taxon>
        <taxon>Nocardiopsis</taxon>
    </lineage>
</organism>